<evidence type="ECO:0000256" key="6">
    <source>
        <dbReference type="ARBA" id="ARBA00073413"/>
    </source>
</evidence>
<dbReference type="GO" id="GO:0050266">
    <property type="term" value="F:rosmarinate synthase activity"/>
    <property type="evidence" value="ECO:0007669"/>
    <property type="project" value="UniProtKB-EC"/>
</dbReference>
<name>U3N8C9_SALMI</name>
<dbReference type="PANTHER" id="PTHR31642:SF11">
    <property type="entry name" value="SHIKIMATE O-HYDROXYCINNAMOYLTRANSFERASE"/>
    <property type="match status" value="1"/>
</dbReference>
<dbReference type="InterPro" id="IPR023213">
    <property type="entry name" value="CAT-like_dom_sf"/>
</dbReference>
<evidence type="ECO:0000313" key="8">
    <source>
        <dbReference type="EMBL" id="AGW27210.1"/>
    </source>
</evidence>
<comment type="similarity">
    <text evidence="1">Belongs to the plant acyltransferase family.</text>
</comment>
<evidence type="ECO:0000256" key="1">
    <source>
        <dbReference type="ARBA" id="ARBA00009861"/>
    </source>
</evidence>
<proteinExistence type="evidence at transcript level"/>
<dbReference type="SMR" id="U3N8C9"/>
<dbReference type="FunFam" id="3.30.559.10:FF:000008">
    <property type="entry name" value="Tryptamine hydroxycinnamoyl transferase"/>
    <property type="match status" value="1"/>
</dbReference>
<sequence>MRMNVKESTMVRPMAETPSGSLWLSNLDIQIYGNYHGRTVALYRSNGAANFFDVGLLKAALGRVLVDFYPYAGRLEKADDGRLQVNCNAEGVLFVEAECDAAVDDLGDFGARAPDLSLVPKVDYSRGISTFPLLLLQLTRFKCGSISMGVANDHHISDGTSALHFISTWSDAARGLKAAAVPPVLDRRLLSARRPPRPQFPHDEFQPSPPLTTPLPNTDTSHSTFKLTPAHLRALKQRCKSGYTTYEAVIGHVWRCVCAARRLPTHQQTKLLFSVNGRPRLRPPLPPGFFGNVNFYTTSTALCGELVSNPVEFAVEKVHEAAAQMKDEYLRSAIDYLEVQPPSMSTASRSHKSVRCPNLDITSWVQLSSFKPDFGWGKPVYVGPAAVQYEGKAYLLVDPESDGGWLLQITLLKPHMEAFHNLFYDIPPKNMTICIRHKL</sequence>
<protein>
    <recommendedName>
        <fullName evidence="6">Rosmarinate synthase</fullName>
        <ecNumber evidence="5">2.3.1.140</ecNumber>
    </recommendedName>
</protein>
<evidence type="ECO:0000256" key="4">
    <source>
        <dbReference type="ARBA" id="ARBA00051052"/>
    </source>
</evidence>
<evidence type="ECO:0000256" key="2">
    <source>
        <dbReference type="ARBA" id="ARBA00022679"/>
    </source>
</evidence>
<keyword evidence="3" id="KW-0012">Acyltransferase</keyword>
<organism evidence="8">
    <name type="scientific">Salvia miltiorrhiza</name>
    <name type="common">Chinese sage</name>
    <dbReference type="NCBI Taxonomy" id="226208"/>
    <lineage>
        <taxon>Eukaryota</taxon>
        <taxon>Viridiplantae</taxon>
        <taxon>Streptophyta</taxon>
        <taxon>Embryophyta</taxon>
        <taxon>Tracheophyta</taxon>
        <taxon>Spermatophyta</taxon>
        <taxon>Magnoliopsida</taxon>
        <taxon>eudicotyledons</taxon>
        <taxon>Gunneridae</taxon>
        <taxon>Pentapetalae</taxon>
        <taxon>asterids</taxon>
        <taxon>lamiids</taxon>
        <taxon>Lamiales</taxon>
        <taxon>Lamiaceae</taxon>
        <taxon>Nepetoideae</taxon>
        <taxon>Mentheae</taxon>
        <taxon>Salviinae</taxon>
        <taxon>Salvia</taxon>
        <taxon>Salvia incertae sedis</taxon>
    </lineage>
</organism>
<keyword evidence="2" id="KW-0808">Transferase</keyword>
<evidence type="ECO:0000256" key="3">
    <source>
        <dbReference type="ARBA" id="ARBA00023315"/>
    </source>
</evidence>
<dbReference type="EC" id="2.3.1.140" evidence="5"/>
<evidence type="ECO:0000256" key="7">
    <source>
        <dbReference type="SAM" id="MobiDB-lite"/>
    </source>
</evidence>
<evidence type="ECO:0000256" key="5">
    <source>
        <dbReference type="ARBA" id="ARBA00066415"/>
    </source>
</evidence>
<dbReference type="EMBL" id="KF220573">
    <property type="protein sequence ID" value="AGW27210.1"/>
    <property type="molecule type" value="mRNA"/>
</dbReference>
<dbReference type="Pfam" id="PF02458">
    <property type="entry name" value="Transferase"/>
    <property type="match status" value="1"/>
</dbReference>
<dbReference type="AlphaFoldDB" id="U3N8C9"/>
<gene>
    <name evidence="8" type="primary">RAS5</name>
</gene>
<feature type="region of interest" description="Disordered" evidence="7">
    <location>
        <begin position="193"/>
        <end position="222"/>
    </location>
</feature>
<dbReference type="Gene3D" id="3.30.559.10">
    <property type="entry name" value="Chloramphenicol acetyltransferase-like domain"/>
    <property type="match status" value="2"/>
</dbReference>
<reference evidence="8" key="1">
    <citation type="submission" date="2013-06" db="EMBL/GenBank/DDBJ databases">
        <title>Genome-wide identification and profiling of novel genes involved in phenolic acids biosynthesis pathway in salvia miltiorrhiza.</title>
        <authorList>
            <person name="Chen S.L."/>
            <person name="Wang B."/>
            <person name="Sun W."/>
            <person name="Xu H.B."/>
        </authorList>
    </citation>
    <scope>NUCLEOTIDE SEQUENCE</scope>
</reference>
<dbReference type="PANTHER" id="PTHR31642">
    <property type="entry name" value="TRICHOTHECENE 3-O-ACETYLTRANSFERASE"/>
    <property type="match status" value="1"/>
</dbReference>
<dbReference type="FunFam" id="3.30.559.10:FF:000015">
    <property type="entry name" value="Spermidine hydroxycinnamoyl transferase"/>
    <property type="match status" value="1"/>
</dbReference>
<comment type="catalytic activity">
    <reaction evidence="4">
        <text>(2R)-3-(3,4-dihydroxyphenyl)lactate + (E)-caffeoyl-CoA = (R)-rosmarinate + CoA</text>
        <dbReference type="Rhea" id="RHEA:22344"/>
        <dbReference type="ChEBI" id="CHEBI:57287"/>
        <dbReference type="ChEBI" id="CHEBI:71492"/>
        <dbReference type="ChEBI" id="CHEBI:71493"/>
        <dbReference type="ChEBI" id="CHEBI:87136"/>
        <dbReference type="EC" id="2.3.1.140"/>
    </reaction>
</comment>
<dbReference type="InterPro" id="IPR050317">
    <property type="entry name" value="Plant_Fungal_Acyltransferase"/>
</dbReference>
<accession>U3N8C9</accession>